<evidence type="ECO:0000256" key="5">
    <source>
        <dbReference type="ARBA" id="ARBA00022692"/>
    </source>
</evidence>
<evidence type="ECO:0000259" key="13">
    <source>
        <dbReference type="Pfam" id="PF08263"/>
    </source>
</evidence>
<evidence type="ECO:0000256" key="1">
    <source>
        <dbReference type="ARBA" id="ARBA00004251"/>
    </source>
</evidence>
<evidence type="ECO:0000256" key="7">
    <source>
        <dbReference type="ARBA" id="ARBA00022737"/>
    </source>
</evidence>
<dbReference type="Pfam" id="PF00560">
    <property type="entry name" value="LRR_1"/>
    <property type="match status" value="4"/>
</dbReference>
<keyword evidence="4" id="KW-0433">Leucine-rich repeat</keyword>
<dbReference type="Gene3D" id="3.80.10.10">
    <property type="entry name" value="Ribonuclease Inhibitor"/>
    <property type="match status" value="4"/>
</dbReference>
<dbReference type="SUPFAM" id="SSF52058">
    <property type="entry name" value="L domain-like"/>
    <property type="match status" value="2"/>
</dbReference>
<evidence type="ECO:0000256" key="6">
    <source>
        <dbReference type="ARBA" id="ARBA00022729"/>
    </source>
</evidence>
<dbReference type="InterPro" id="IPR046956">
    <property type="entry name" value="RLP23-like"/>
</dbReference>
<dbReference type="FunFam" id="3.80.10.10:FF:000095">
    <property type="entry name" value="LRR receptor-like serine/threonine-protein kinase GSO1"/>
    <property type="match status" value="1"/>
</dbReference>
<dbReference type="SMART" id="SM00369">
    <property type="entry name" value="LRR_TYP"/>
    <property type="match status" value="8"/>
</dbReference>
<dbReference type="GO" id="GO:0005886">
    <property type="term" value="C:plasma membrane"/>
    <property type="evidence" value="ECO:0007669"/>
    <property type="project" value="UniProtKB-SubCell"/>
</dbReference>
<evidence type="ECO:0000256" key="10">
    <source>
        <dbReference type="ARBA" id="ARBA00023180"/>
    </source>
</evidence>
<dbReference type="EMBL" id="NCVQ01000002">
    <property type="protein sequence ID" value="PWZ46168.1"/>
    <property type="molecule type" value="Genomic_DNA"/>
</dbReference>
<comment type="similarity">
    <text evidence="2">Belongs to the RLP family.</text>
</comment>
<dbReference type="PANTHER" id="PTHR48061">
    <property type="entry name" value="LEUCINE-RICH REPEAT RECEPTOR PROTEIN KINASE EMS1-LIKE-RELATED"/>
    <property type="match status" value="1"/>
</dbReference>
<feature type="transmembrane region" description="Helical" evidence="11">
    <location>
        <begin position="991"/>
        <end position="1011"/>
    </location>
</feature>
<dbReference type="InterPro" id="IPR055414">
    <property type="entry name" value="LRR_R13L4/SHOC2-like"/>
</dbReference>
<reference evidence="15 16" key="1">
    <citation type="journal article" date="2018" name="Nat. Genet.">
        <title>Extensive intraspecific gene order and gene structural variations between Mo17 and other maize genomes.</title>
        <authorList>
            <person name="Sun S."/>
            <person name="Zhou Y."/>
            <person name="Chen J."/>
            <person name="Shi J."/>
            <person name="Zhao H."/>
            <person name="Zhao H."/>
            <person name="Song W."/>
            <person name="Zhang M."/>
            <person name="Cui Y."/>
            <person name="Dong X."/>
            <person name="Liu H."/>
            <person name="Ma X."/>
            <person name="Jiao Y."/>
            <person name="Wang B."/>
            <person name="Wei X."/>
            <person name="Stein J.C."/>
            <person name="Glaubitz J.C."/>
            <person name="Lu F."/>
            <person name="Yu G."/>
            <person name="Liang C."/>
            <person name="Fengler K."/>
            <person name="Li B."/>
            <person name="Rafalski A."/>
            <person name="Schnable P.S."/>
            <person name="Ware D.H."/>
            <person name="Buckler E.S."/>
            <person name="Lai J."/>
        </authorList>
    </citation>
    <scope>NUCLEOTIDE SEQUENCE [LARGE SCALE GENOMIC DNA]</scope>
    <source>
        <strain evidence="16">cv. Missouri 17</strain>
        <tissue evidence="15">Seedling</tissue>
    </source>
</reference>
<dbReference type="PANTHER" id="PTHR48061:SF14">
    <property type="entry name" value="LEUCINE-RICH REPEAT-CONTAINING N-TERMINAL PLANT-TYPE DOMAIN-CONTAINING PROTEIN"/>
    <property type="match status" value="1"/>
</dbReference>
<name>A0A3L6GD39_MAIZE</name>
<dbReference type="InterPro" id="IPR032675">
    <property type="entry name" value="LRR_dom_sf"/>
</dbReference>
<dbReference type="InterPro" id="IPR003591">
    <property type="entry name" value="Leu-rich_rpt_typical-subtyp"/>
</dbReference>
<comment type="subcellular location">
    <subcellularLocation>
        <location evidence="1">Cell membrane</location>
        <topology evidence="1">Single-pass type I membrane protein</topology>
    </subcellularLocation>
</comment>
<evidence type="ECO:0000256" key="4">
    <source>
        <dbReference type="ARBA" id="ARBA00022614"/>
    </source>
</evidence>
<dbReference type="ExpressionAtlas" id="A0A3L6GD39">
    <property type="expression patterns" value="baseline and differential"/>
</dbReference>
<keyword evidence="9 11" id="KW-0472">Membrane</keyword>
<sequence>MASMRRALLLLLALLVQQLHTALIILSSHAHHAHGDSVTAYHHLPMPFHCHPDQAKQLLKLKDSFSFSYSTTTTLSSWRDGTDCCLWEGVGCDDPSSGNVTILDLHNRGLVSYGLDPAVFSLTSLRRLDLSMNDFSGAAVDDGDLSMNQFSGDPFNEGIHWLAENIPATGFERLTSLTHLNLSYMGLRGPIPAGIGRLVNLLSLDLSSSFPTDGYDVSNSYFDNVYLLWVPSFDTMMANLSNLRELYLDGVDLSSSEEGWCTTLATYVPHLEILSMANCFLNGPICKSLSRLSSLTVLNLQNNYIIGGPFPRFLMDFLNLTMLQLSNTNLQGQFPSRPFQSKNLRVLDLSDNQNLTGHVPKFSNASSLESLMLDGTKLLPVDKVKPTSTTNFMSLKELSLSGNLISVDFLSSFGILGSLCKLDLTVNTVSELGPVFSWIGHHNNLTSLVLSGNFSEITPTLVNNFKALRSLSMHFCTLSSHVLHAVGNLIGLQTLELFHCDIMWDSTMPSSIGNLTNLRNMHIDECGFSGPIPATIGRLANLRNMYVFFSGFSGPIQATIGNLTNLESLHIEDGFSGPIPATIGKLTNLRTMYIGMNSSLLSGPVPDTIGNLTHLNTMGIFGQFYGSSIPYTIGQLSKLVRLDIAGSNFSESIPSSMANLTQLTELILQDNSLNENVSTILNLRGNNFNGMLPTNITTKCALLAIDLHGNKIEGKLPRGLSNCFGLEVLDIGSNILVDTFPSWLGRLPNLSVLLLRSNKLSGTIGDDNIVGDTKSAREFFPSLQIIDLSSNNFSGFLTTQWLKRLKSMTAEYNNSGETVDFEKNILLEPLYRYSIELTYKGISRTFEIVLTTVTVIDFSNNRLEGTISEALGNLVSLRILNLSRNAFTGKIPTQLGSMTDLEALDLSCNQLSGEIPQELTDLTFLEILNLSNNHLVGRIPQSHQFSTFGSSSFGGNPGLCGPPLSELPCGASPYTPSAQRVPRSSPHSVDVVLFLFTGLGFGVGFAAAILVKWNRVGRWFIATARALRG</sequence>
<keyword evidence="5 11" id="KW-0812">Transmembrane</keyword>
<accession>A0A3L6GD39</accession>
<evidence type="ECO:0000256" key="11">
    <source>
        <dbReference type="SAM" id="Phobius"/>
    </source>
</evidence>
<dbReference type="InterPro" id="IPR013210">
    <property type="entry name" value="LRR_N_plant-typ"/>
</dbReference>
<evidence type="ECO:0000313" key="16">
    <source>
        <dbReference type="Proteomes" id="UP000251960"/>
    </source>
</evidence>
<dbReference type="Pfam" id="PF23598">
    <property type="entry name" value="LRR_14"/>
    <property type="match status" value="1"/>
</dbReference>
<keyword evidence="8 11" id="KW-1133">Transmembrane helix</keyword>
<dbReference type="AlphaFoldDB" id="A0A3L6GD39"/>
<dbReference type="Proteomes" id="UP000251960">
    <property type="component" value="Chromosome 10"/>
</dbReference>
<keyword evidence="6 12" id="KW-0732">Signal</keyword>
<evidence type="ECO:0000256" key="8">
    <source>
        <dbReference type="ARBA" id="ARBA00022989"/>
    </source>
</evidence>
<dbReference type="InterPro" id="IPR001611">
    <property type="entry name" value="Leu-rich_rpt"/>
</dbReference>
<evidence type="ECO:0000256" key="2">
    <source>
        <dbReference type="ARBA" id="ARBA00009592"/>
    </source>
</evidence>
<evidence type="ECO:0000256" key="12">
    <source>
        <dbReference type="SAM" id="SignalP"/>
    </source>
</evidence>
<evidence type="ECO:0000256" key="9">
    <source>
        <dbReference type="ARBA" id="ARBA00023136"/>
    </source>
</evidence>
<keyword evidence="7" id="KW-0677">Repeat</keyword>
<feature type="domain" description="Disease resistance R13L4/SHOC-2-like LRR" evidence="14">
    <location>
        <begin position="447"/>
        <end position="597"/>
    </location>
</feature>
<protein>
    <submittedName>
        <fullName evidence="15">Receptor-like protein 12</fullName>
    </submittedName>
</protein>
<proteinExistence type="inferred from homology"/>
<evidence type="ECO:0000256" key="3">
    <source>
        <dbReference type="ARBA" id="ARBA00022475"/>
    </source>
</evidence>
<comment type="caution">
    <text evidence="15">The sequence shown here is derived from an EMBL/GenBank/DDBJ whole genome shotgun (WGS) entry which is preliminary data.</text>
</comment>
<keyword evidence="15" id="KW-0675">Receptor</keyword>
<keyword evidence="10" id="KW-0325">Glycoprotein</keyword>
<evidence type="ECO:0000259" key="14">
    <source>
        <dbReference type="Pfam" id="PF23598"/>
    </source>
</evidence>
<feature type="chain" id="PRO_5018045170" evidence="12">
    <location>
        <begin position="22"/>
        <end position="1029"/>
    </location>
</feature>
<gene>
    <name evidence="15" type="primary">RLP12_6</name>
    <name evidence="15" type="ORF">Zm00014a_025966</name>
</gene>
<dbReference type="Pfam" id="PF08263">
    <property type="entry name" value="LRRNT_2"/>
    <property type="match status" value="1"/>
</dbReference>
<organism evidence="15 16">
    <name type="scientific">Zea mays</name>
    <name type="common">Maize</name>
    <dbReference type="NCBI Taxonomy" id="4577"/>
    <lineage>
        <taxon>Eukaryota</taxon>
        <taxon>Viridiplantae</taxon>
        <taxon>Streptophyta</taxon>
        <taxon>Embryophyta</taxon>
        <taxon>Tracheophyta</taxon>
        <taxon>Spermatophyta</taxon>
        <taxon>Magnoliopsida</taxon>
        <taxon>Liliopsida</taxon>
        <taxon>Poales</taxon>
        <taxon>Poaceae</taxon>
        <taxon>PACMAD clade</taxon>
        <taxon>Panicoideae</taxon>
        <taxon>Andropogonodae</taxon>
        <taxon>Andropogoneae</taxon>
        <taxon>Tripsacinae</taxon>
        <taxon>Zea</taxon>
    </lineage>
</organism>
<feature type="domain" description="Leucine-rich repeat-containing N-terminal plant-type" evidence="13">
    <location>
        <begin position="51"/>
        <end position="93"/>
    </location>
</feature>
<evidence type="ECO:0000313" key="15">
    <source>
        <dbReference type="EMBL" id="PWZ46168.1"/>
    </source>
</evidence>
<feature type="signal peptide" evidence="12">
    <location>
        <begin position="1"/>
        <end position="21"/>
    </location>
</feature>
<keyword evidence="3" id="KW-1003">Cell membrane</keyword>